<name>A0AAD9A6R1_9PEZI</name>
<evidence type="ECO:0000313" key="1">
    <source>
        <dbReference type="EMBL" id="KAK1841405.1"/>
    </source>
</evidence>
<keyword evidence="2" id="KW-1185">Reference proteome</keyword>
<protein>
    <submittedName>
        <fullName evidence="1">Uncharacterized protein</fullName>
    </submittedName>
</protein>
<organism evidence="1 2">
    <name type="scientific">Colletotrichum chrysophilum</name>
    <dbReference type="NCBI Taxonomy" id="1836956"/>
    <lineage>
        <taxon>Eukaryota</taxon>
        <taxon>Fungi</taxon>
        <taxon>Dikarya</taxon>
        <taxon>Ascomycota</taxon>
        <taxon>Pezizomycotina</taxon>
        <taxon>Sordariomycetes</taxon>
        <taxon>Hypocreomycetidae</taxon>
        <taxon>Glomerellales</taxon>
        <taxon>Glomerellaceae</taxon>
        <taxon>Colletotrichum</taxon>
        <taxon>Colletotrichum gloeosporioides species complex</taxon>
    </lineage>
</organism>
<comment type="caution">
    <text evidence="1">The sequence shown here is derived from an EMBL/GenBank/DDBJ whole genome shotgun (WGS) entry which is preliminary data.</text>
</comment>
<dbReference type="AlphaFoldDB" id="A0AAD9A6R1"/>
<evidence type="ECO:0000313" key="2">
    <source>
        <dbReference type="Proteomes" id="UP001243330"/>
    </source>
</evidence>
<sequence>MRLPILAHAIAIDAATLYKGFCTKVVYDKLHRGIVTEALRRQRVVPTAHGIAKVSSRVYKIAETTLDHTPRHYETSQSPFSPGSVTREVVSVGNGTLTIMSVPRHVLFEAPQQYVTVTSLQAVRMVALEEDPPDCLPIADVRPAPRQKSQAPYLFVYADARLFQALSARMPRTGSPEGYA</sequence>
<dbReference type="EMBL" id="JAQOWY010000482">
    <property type="protein sequence ID" value="KAK1841405.1"/>
    <property type="molecule type" value="Genomic_DNA"/>
</dbReference>
<gene>
    <name evidence="1" type="ORF">CCHR01_15953</name>
</gene>
<accession>A0AAD9A6R1</accession>
<dbReference type="Proteomes" id="UP001243330">
    <property type="component" value="Unassembled WGS sequence"/>
</dbReference>
<proteinExistence type="predicted"/>
<reference evidence="1" key="1">
    <citation type="submission" date="2023-01" db="EMBL/GenBank/DDBJ databases">
        <title>Colletotrichum chrysophilum M932 genome sequence.</title>
        <authorList>
            <person name="Baroncelli R."/>
        </authorList>
    </citation>
    <scope>NUCLEOTIDE SEQUENCE</scope>
    <source>
        <strain evidence="1">M932</strain>
    </source>
</reference>